<evidence type="ECO:0000313" key="3">
    <source>
        <dbReference type="Proteomes" id="UP000016536"/>
    </source>
</evidence>
<evidence type="ECO:0000256" key="1">
    <source>
        <dbReference type="SAM" id="MobiDB-lite"/>
    </source>
</evidence>
<feature type="region of interest" description="Disordered" evidence="1">
    <location>
        <begin position="1"/>
        <end position="44"/>
    </location>
</feature>
<gene>
    <name evidence="2" type="ORF">HMPREF1979_01046</name>
</gene>
<reference evidence="2 3" key="1">
    <citation type="submission" date="2013-08" db="EMBL/GenBank/DDBJ databases">
        <authorList>
            <person name="Weinstock G."/>
            <person name="Sodergren E."/>
            <person name="Wylie T."/>
            <person name="Fulton L."/>
            <person name="Fulton R."/>
            <person name="Fronick C."/>
            <person name="O'Laughlin M."/>
            <person name="Godfrey J."/>
            <person name="Miner T."/>
            <person name="Herter B."/>
            <person name="Appelbaum E."/>
            <person name="Cordes M."/>
            <person name="Lek S."/>
            <person name="Wollam A."/>
            <person name="Pepin K.H."/>
            <person name="Palsikar V.B."/>
            <person name="Mitreva M."/>
            <person name="Wilson R.K."/>
        </authorList>
    </citation>
    <scope>NUCLEOTIDE SEQUENCE [LARGE SCALE GENOMIC DNA]</scope>
    <source>
        <strain evidence="2 3">F0542</strain>
    </source>
</reference>
<name>U1QS23_9ACTO</name>
<evidence type="ECO:0000313" key="2">
    <source>
        <dbReference type="EMBL" id="ERH24791.1"/>
    </source>
</evidence>
<protein>
    <submittedName>
        <fullName evidence="2">Uncharacterized protein</fullName>
    </submittedName>
</protein>
<comment type="caution">
    <text evidence="2">The sequence shown here is derived from an EMBL/GenBank/DDBJ whole genome shotgun (WGS) entry which is preliminary data.</text>
</comment>
<dbReference type="EMBL" id="AWSE01000048">
    <property type="protein sequence ID" value="ERH24791.1"/>
    <property type="molecule type" value="Genomic_DNA"/>
</dbReference>
<proteinExistence type="predicted"/>
<dbReference type="AlphaFoldDB" id="U1QS23"/>
<dbReference type="HOGENOM" id="CLU_3211349_0_0_11"/>
<dbReference type="Proteomes" id="UP000016536">
    <property type="component" value="Unassembled WGS sequence"/>
</dbReference>
<keyword evidence="3" id="KW-1185">Reference proteome</keyword>
<organism evidence="2 3">
    <name type="scientific">Actinomyces johnsonii F0542</name>
    <dbReference type="NCBI Taxonomy" id="1321818"/>
    <lineage>
        <taxon>Bacteria</taxon>
        <taxon>Bacillati</taxon>
        <taxon>Actinomycetota</taxon>
        <taxon>Actinomycetes</taxon>
        <taxon>Actinomycetales</taxon>
        <taxon>Actinomycetaceae</taxon>
        <taxon>Actinomyces</taxon>
    </lineage>
</organism>
<accession>U1QS23</accession>
<sequence length="44" mass="4957">MVASDRHEWFSAVSSRRQTMEPRVSAGMTMSRTLGPYHSGSKSR</sequence>